<dbReference type="Pfam" id="PF24048">
    <property type="entry name" value="LRR_NXF1-5"/>
    <property type="match status" value="1"/>
</dbReference>
<sequence length="114" mass="13052">LLSLDLSSKKPYQLHGLSNTMPNASNTKNLNLSNTEESYKGSETLKSMTLYFLHQYYLICDSGDRYVLLGAYHHRAYFSLTIPFYPEDPAPSSLCEYFKDSRNMKKHKELVSGS</sequence>
<feature type="domain" description="Nuclear transport factor 2" evidence="3">
    <location>
        <begin position="51"/>
        <end position="109"/>
    </location>
</feature>
<dbReference type="GO" id="GO:0005634">
    <property type="term" value="C:nucleus"/>
    <property type="evidence" value="ECO:0007669"/>
    <property type="project" value="UniProtKB-SubCell"/>
</dbReference>
<comment type="subcellular location">
    <subcellularLocation>
        <location evidence="1">Nucleus</location>
    </subcellularLocation>
</comment>
<accession>A0A4U1EBH7</accession>
<evidence type="ECO:0000256" key="2">
    <source>
        <dbReference type="ARBA" id="ARBA00023242"/>
    </source>
</evidence>
<dbReference type="GO" id="GO:0003723">
    <property type="term" value="F:RNA binding"/>
    <property type="evidence" value="ECO:0007669"/>
    <property type="project" value="TreeGrafter"/>
</dbReference>
<dbReference type="GO" id="GO:0016973">
    <property type="term" value="P:poly(A)+ mRNA export from nucleus"/>
    <property type="evidence" value="ECO:0007669"/>
    <property type="project" value="TreeGrafter"/>
</dbReference>
<comment type="caution">
    <text evidence="5">The sequence shown here is derived from an EMBL/GenBank/DDBJ whole genome shotgun (WGS) entry which is preliminary data.</text>
</comment>
<dbReference type="InterPro" id="IPR057125">
    <property type="entry name" value="NXF1/2/3/5-like_LRR"/>
</dbReference>
<evidence type="ECO:0000256" key="1">
    <source>
        <dbReference type="ARBA" id="ARBA00004123"/>
    </source>
</evidence>
<evidence type="ECO:0000259" key="3">
    <source>
        <dbReference type="Pfam" id="PF22602"/>
    </source>
</evidence>
<reference evidence="6" key="1">
    <citation type="journal article" date="2019" name="IScience">
        <title>Narwhal Genome Reveals Long-Term Low Genetic Diversity despite Current Large Abundance Size.</title>
        <authorList>
            <person name="Westbury M.V."/>
            <person name="Petersen B."/>
            <person name="Garde E."/>
            <person name="Heide-Jorgensen M.P."/>
            <person name="Lorenzen E.D."/>
        </authorList>
    </citation>
    <scope>NUCLEOTIDE SEQUENCE [LARGE SCALE GENOMIC DNA]</scope>
</reference>
<dbReference type="PANTHER" id="PTHR10662">
    <property type="entry name" value="NUCLEAR RNA EXPORT FACTOR"/>
    <property type="match status" value="1"/>
</dbReference>
<keyword evidence="2" id="KW-0539">Nucleus</keyword>
<feature type="domain" description="NXF1/2/3/5-like leucine-rich repeat" evidence="4">
    <location>
        <begin position="1"/>
        <end position="38"/>
    </location>
</feature>
<dbReference type="Pfam" id="PF22602">
    <property type="entry name" value="NXF_NTF2"/>
    <property type="match status" value="1"/>
</dbReference>
<dbReference type="SUPFAM" id="SSF54427">
    <property type="entry name" value="NTF2-like"/>
    <property type="match status" value="1"/>
</dbReference>
<organism evidence="5 6">
    <name type="scientific">Monodon monoceros</name>
    <name type="common">Narwhal</name>
    <name type="synonym">Ceratodon monodon</name>
    <dbReference type="NCBI Taxonomy" id="40151"/>
    <lineage>
        <taxon>Eukaryota</taxon>
        <taxon>Metazoa</taxon>
        <taxon>Chordata</taxon>
        <taxon>Craniata</taxon>
        <taxon>Vertebrata</taxon>
        <taxon>Euteleostomi</taxon>
        <taxon>Mammalia</taxon>
        <taxon>Eutheria</taxon>
        <taxon>Laurasiatheria</taxon>
        <taxon>Artiodactyla</taxon>
        <taxon>Whippomorpha</taxon>
        <taxon>Cetacea</taxon>
        <taxon>Odontoceti</taxon>
        <taxon>Monodontidae</taxon>
        <taxon>Monodon</taxon>
    </lineage>
</organism>
<proteinExistence type="predicted"/>
<name>A0A4U1EBH7_MONMO</name>
<evidence type="ECO:0000313" key="5">
    <source>
        <dbReference type="EMBL" id="TKC33462.1"/>
    </source>
</evidence>
<dbReference type="InterPro" id="IPR002075">
    <property type="entry name" value="NTF2_dom"/>
</dbReference>
<evidence type="ECO:0000259" key="4">
    <source>
        <dbReference type="Pfam" id="PF24048"/>
    </source>
</evidence>
<protein>
    <submittedName>
        <fullName evidence="5">Uncharacterized protein</fullName>
    </submittedName>
</protein>
<dbReference type="Proteomes" id="UP000308365">
    <property type="component" value="Unassembled WGS sequence"/>
</dbReference>
<dbReference type="PANTHER" id="PTHR10662:SF15">
    <property type="entry name" value="NUCLEAR RNA EXPORT FACTOR 5"/>
    <property type="match status" value="1"/>
</dbReference>
<feature type="non-terminal residue" evidence="5">
    <location>
        <position position="1"/>
    </location>
</feature>
<dbReference type="InterPro" id="IPR032710">
    <property type="entry name" value="NTF2-like_dom_sf"/>
</dbReference>
<dbReference type="AlphaFoldDB" id="A0A4U1EBH7"/>
<gene>
    <name evidence="5" type="ORF">EI555_013029</name>
</gene>
<evidence type="ECO:0000313" key="6">
    <source>
        <dbReference type="Proteomes" id="UP000308365"/>
    </source>
</evidence>
<dbReference type="Gene3D" id="3.10.450.50">
    <property type="match status" value="1"/>
</dbReference>
<dbReference type="EMBL" id="RWIC01003258">
    <property type="protein sequence ID" value="TKC33462.1"/>
    <property type="molecule type" value="Genomic_DNA"/>
</dbReference>
<dbReference type="InterPro" id="IPR030217">
    <property type="entry name" value="NXF_fam"/>
</dbReference>